<gene>
    <name evidence="9" type="ORF">KDAU_41760</name>
</gene>
<keyword evidence="5" id="KW-0067">ATP-binding</keyword>
<feature type="region of interest" description="Disordered" evidence="6">
    <location>
        <begin position="279"/>
        <end position="405"/>
    </location>
</feature>
<accession>A0A401ZJ19</accession>
<keyword evidence="10" id="KW-1185">Reference proteome</keyword>
<evidence type="ECO:0000256" key="5">
    <source>
        <dbReference type="ARBA" id="ARBA00022840"/>
    </source>
</evidence>
<evidence type="ECO:0000256" key="4">
    <source>
        <dbReference type="ARBA" id="ARBA00022777"/>
    </source>
</evidence>
<dbReference type="GO" id="GO:0005524">
    <property type="term" value="F:ATP binding"/>
    <property type="evidence" value="ECO:0007669"/>
    <property type="project" value="UniProtKB-KW"/>
</dbReference>
<dbReference type="Pfam" id="PF00498">
    <property type="entry name" value="FHA"/>
    <property type="match status" value="1"/>
</dbReference>
<sequence length="537" mass="59358">MHTLEEGQKFERYRIMRFAGNGAAGSSYAAEDSRQQRTVLLKIIHPWTLLPDAARRQFLREMQSMGGLAHPQLARILNYGEWHGQLFVARTYTGYGSLINEQGRSWFRPPMDVRRAVGYAAQIAGALAQLHTIGYTHGSLTLSNILIAQDPSATSSSPFLIADAALGTFVRKMGQPPMTFFSMTAAPEQFTGRTIQASDQYALAVLLYLWLAGRPPFLGTPEEIKMHKIQGMIPSLLPFNADVTYGMENTIRRALSPNPGHRFANVSAFVQTLQKALDDGLPPARPFRQKSGALPHAEQKPVQPDTEPLRRIEPDTPRPVHEPPPAPEPVREPNSEPLPEEPIKTSPEPLPSGPRPFEPDIAQPVPDATPFGPPELQPVEPVQPESQPETAPAPQAPPKEEPKRDIIDTEPLLPLPEPMAANDPYLLITPPLTGKPIIYPLTRDETSLGHAGSSDILLDQDEETSRHHALIRVKDRQCWIHDCSSATGVFVNGQKLVPEQEQQLQNGDEIGIGKYVLIFYDTRPAPHLVQQKEGVLS</sequence>
<evidence type="ECO:0000259" key="8">
    <source>
        <dbReference type="PROSITE" id="PS50011"/>
    </source>
</evidence>
<dbReference type="InterPro" id="IPR000253">
    <property type="entry name" value="FHA_dom"/>
</dbReference>
<dbReference type="CDD" id="cd00060">
    <property type="entry name" value="FHA"/>
    <property type="match status" value="1"/>
</dbReference>
<evidence type="ECO:0000313" key="9">
    <source>
        <dbReference type="EMBL" id="GCE06847.1"/>
    </source>
</evidence>
<dbReference type="Gene3D" id="1.10.510.10">
    <property type="entry name" value="Transferase(Phosphotransferase) domain 1"/>
    <property type="match status" value="1"/>
</dbReference>
<dbReference type="PANTHER" id="PTHR43289:SF6">
    <property type="entry name" value="SERINE_THREONINE-PROTEIN KINASE NEKL-3"/>
    <property type="match status" value="1"/>
</dbReference>
<evidence type="ECO:0000256" key="3">
    <source>
        <dbReference type="ARBA" id="ARBA00022741"/>
    </source>
</evidence>
<dbReference type="SMART" id="SM00220">
    <property type="entry name" value="S_TKc"/>
    <property type="match status" value="1"/>
</dbReference>
<evidence type="ECO:0000256" key="6">
    <source>
        <dbReference type="SAM" id="MobiDB-lite"/>
    </source>
</evidence>
<name>A0A401ZJ19_9CHLR</name>
<feature type="compositionally biased region" description="Low complexity" evidence="6">
    <location>
        <begin position="377"/>
        <end position="393"/>
    </location>
</feature>
<keyword evidence="3" id="KW-0547">Nucleotide-binding</keyword>
<feature type="compositionally biased region" description="Basic and acidic residues" evidence="6">
    <location>
        <begin position="307"/>
        <end position="321"/>
    </location>
</feature>
<dbReference type="EMBL" id="BIFQ01000001">
    <property type="protein sequence ID" value="GCE06847.1"/>
    <property type="molecule type" value="Genomic_DNA"/>
</dbReference>
<protein>
    <recommendedName>
        <fullName evidence="1">non-specific serine/threonine protein kinase</fullName>
        <ecNumber evidence="1">2.7.11.1</ecNumber>
    </recommendedName>
</protein>
<dbReference type="Pfam" id="PF00069">
    <property type="entry name" value="Pkinase"/>
    <property type="match status" value="1"/>
</dbReference>
<dbReference type="GO" id="GO:0004674">
    <property type="term" value="F:protein serine/threonine kinase activity"/>
    <property type="evidence" value="ECO:0007669"/>
    <property type="project" value="UniProtKB-EC"/>
</dbReference>
<dbReference type="SMART" id="SM00240">
    <property type="entry name" value="FHA"/>
    <property type="match status" value="1"/>
</dbReference>
<organism evidence="9 10">
    <name type="scientific">Dictyobacter aurantiacus</name>
    <dbReference type="NCBI Taxonomy" id="1936993"/>
    <lineage>
        <taxon>Bacteria</taxon>
        <taxon>Bacillati</taxon>
        <taxon>Chloroflexota</taxon>
        <taxon>Ktedonobacteria</taxon>
        <taxon>Ktedonobacterales</taxon>
        <taxon>Dictyobacteraceae</taxon>
        <taxon>Dictyobacter</taxon>
    </lineage>
</organism>
<keyword evidence="2" id="KW-0808">Transferase</keyword>
<dbReference type="AlphaFoldDB" id="A0A401ZJ19"/>
<dbReference type="Gene3D" id="2.60.200.20">
    <property type="match status" value="1"/>
</dbReference>
<dbReference type="Gene3D" id="3.30.200.20">
    <property type="entry name" value="Phosphorylase Kinase, domain 1"/>
    <property type="match status" value="1"/>
</dbReference>
<dbReference type="CDD" id="cd14014">
    <property type="entry name" value="STKc_PknB_like"/>
    <property type="match status" value="1"/>
</dbReference>
<feature type="domain" description="FHA" evidence="7">
    <location>
        <begin position="446"/>
        <end position="496"/>
    </location>
</feature>
<evidence type="ECO:0000313" key="10">
    <source>
        <dbReference type="Proteomes" id="UP000287224"/>
    </source>
</evidence>
<dbReference type="InterPro" id="IPR011009">
    <property type="entry name" value="Kinase-like_dom_sf"/>
</dbReference>
<dbReference type="EC" id="2.7.11.1" evidence="1"/>
<feature type="domain" description="Protein kinase" evidence="8">
    <location>
        <begin position="13"/>
        <end position="277"/>
    </location>
</feature>
<evidence type="ECO:0000256" key="2">
    <source>
        <dbReference type="ARBA" id="ARBA00022679"/>
    </source>
</evidence>
<dbReference type="Proteomes" id="UP000287224">
    <property type="component" value="Unassembled WGS sequence"/>
</dbReference>
<proteinExistence type="predicted"/>
<dbReference type="PANTHER" id="PTHR43289">
    <property type="entry name" value="MITOGEN-ACTIVATED PROTEIN KINASE KINASE KINASE 20-RELATED"/>
    <property type="match status" value="1"/>
</dbReference>
<dbReference type="SUPFAM" id="SSF49879">
    <property type="entry name" value="SMAD/FHA domain"/>
    <property type="match status" value="1"/>
</dbReference>
<keyword evidence="4" id="KW-0418">Kinase</keyword>
<dbReference type="OrthoDB" id="145830at2"/>
<dbReference type="PROSITE" id="PS50006">
    <property type="entry name" value="FHA_DOMAIN"/>
    <property type="match status" value="1"/>
</dbReference>
<dbReference type="InterPro" id="IPR008984">
    <property type="entry name" value="SMAD_FHA_dom_sf"/>
</dbReference>
<reference evidence="10" key="1">
    <citation type="submission" date="2018-12" db="EMBL/GenBank/DDBJ databases">
        <title>Tengunoibacter tsumagoiensis gen. nov., sp. nov., Dictyobacter kobayashii sp. nov., D. alpinus sp. nov., and D. joshuensis sp. nov. and description of Dictyobacteraceae fam. nov. within the order Ktedonobacterales isolated from Tengu-no-mugimeshi.</title>
        <authorList>
            <person name="Wang C.M."/>
            <person name="Zheng Y."/>
            <person name="Sakai Y."/>
            <person name="Toyoda A."/>
            <person name="Minakuchi Y."/>
            <person name="Abe K."/>
            <person name="Yokota A."/>
            <person name="Yabe S."/>
        </authorList>
    </citation>
    <scope>NUCLEOTIDE SEQUENCE [LARGE SCALE GENOMIC DNA]</scope>
    <source>
        <strain evidence="10">S-27</strain>
    </source>
</reference>
<dbReference type="InterPro" id="IPR000719">
    <property type="entry name" value="Prot_kinase_dom"/>
</dbReference>
<comment type="caution">
    <text evidence="9">The sequence shown here is derived from an EMBL/GenBank/DDBJ whole genome shotgun (WGS) entry which is preliminary data.</text>
</comment>
<dbReference type="RefSeq" id="WP_126597739.1">
    <property type="nucleotide sequence ID" value="NZ_BIFQ01000001.1"/>
</dbReference>
<dbReference type="SUPFAM" id="SSF56112">
    <property type="entry name" value="Protein kinase-like (PK-like)"/>
    <property type="match status" value="1"/>
</dbReference>
<dbReference type="PROSITE" id="PS50011">
    <property type="entry name" value="PROTEIN_KINASE_DOM"/>
    <property type="match status" value="1"/>
</dbReference>
<evidence type="ECO:0000259" key="7">
    <source>
        <dbReference type="PROSITE" id="PS50006"/>
    </source>
</evidence>
<evidence type="ECO:0000256" key="1">
    <source>
        <dbReference type="ARBA" id="ARBA00012513"/>
    </source>
</evidence>